<dbReference type="Proteomes" id="UP001064048">
    <property type="component" value="Chromosome 7"/>
</dbReference>
<organism evidence="1 2">
    <name type="scientific">Choristoneura fumiferana</name>
    <name type="common">Spruce budworm moth</name>
    <name type="synonym">Archips fumiferana</name>
    <dbReference type="NCBI Taxonomy" id="7141"/>
    <lineage>
        <taxon>Eukaryota</taxon>
        <taxon>Metazoa</taxon>
        <taxon>Ecdysozoa</taxon>
        <taxon>Arthropoda</taxon>
        <taxon>Hexapoda</taxon>
        <taxon>Insecta</taxon>
        <taxon>Pterygota</taxon>
        <taxon>Neoptera</taxon>
        <taxon>Endopterygota</taxon>
        <taxon>Lepidoptera</taxon>
        <taxon>Glossata</taxon>
        <taxon>Ditrysia</taxon>
        <taxon>Tortricoidea</taxon>
        <taxon>Tortricidae</taxon>
        <taxon>Tortricinae</taxon>
        <taxon>Choristoneura</taxon>
    </lineage>
</organism>
<evidence type="ECO:0000313" key="1">
    <source>
        <dbReference type="EMBL" id="KAI8432015.1"/>
    </source>
</evidence>
<name>A0ACC0K6J9_CHOFU</name>
<protein>
    <submittedName>
        <fullName evidence="1">Uncharacterized protein</fullName>
    </submittedName>
</protein>
<dbReference type="EMBL" id="CM046107">
    <property type="protein sequence ID" value="KAI8432015.1"/>
    <property type="molecule type" value="Genomic_DNA"/>
</dbReference>
<gene>
    <name evidence="1" type="ORF">MSG28_004544</name>
</gene>
<reference evidence="1 2" key="1">
    <citation type="journal article" date="2022" name="Genome Biol. Evol.">
        <title>The Spruce Budworm Genome: Reconstructing the Evolutionary History of Antifreeze Proteins.</title>
        <authorList>
            <person name="Beliveau C."/>
            <person name="Gagne P."/>
            <person name="Picq S."/>
            <person name="Vernygora O."/>
            <person name="Keeling C.I."/>
            <person name="Pinkney K."/>
            <person name="Doucet D."/>
            <person name="Wen F."/>
            <person name="Johnston J.S."/>
            <person name="Maaroufi H."/>
            <person name="Boyle B."/>
            <person name="Laroche J."/>
            <person name="Dewar K."/>
            <person name="Juretic N."/>
            <person name="Blackburn G."/>
            <person name="Nisole A."/>
            <person name="Brunet B."/>
            <person name="Brandao M."/>
            <person name="Lumley L."/>
            <person name="Duan J."/>
            <person name="Quan G."/>
            <person name="Lucarotti C.J."/>
            <person name="Roe A.D."/>
            <person name="Sperling F.A.H."/>
            <person name="Levesque R.C."/>
            <person name="Cusson M."/>
        </authorList>
    </citation>
    <scope>NUCLEOTIDE SEQUENCE [LARGE SCALE GENOMIC DNA]</scope>
    <source>
        <strain evidence="1">Glfc:IPQL:Cfum</strain>
    </source>
</reference>
<sequence length="1267" mass="141632">MEIECTQRLDSTQEQYTQFEKIEPEQSISRQHAVINVLNSNEFMLMDLDSANKTKVQGKSLQPFIPHPLQNGDMVQFGDVFGVFRLLEDDNDLPMTQAIDIPCTPVPVAKQVSRYGAPSVLVPESPEVSDKDDSFIMPSQPKPPTAFKSPMNKFVKPSKKTVTIQPMGSKKIDNAYWQSGKKSESFNFRLDDSGSSLDDSTNSNRSNKVIDESAENIHEMETQEPYKADDSTDSIYTANTQIPPTPSIHLLETQQPLPDIHGLETQQFADIHTLNTQNVPNIHECATQVPPDILPEVCKVDVQENVQFDLCTANKENDNSIFNAETQVIPVEKETILNKAKKPGSINVTVHETSKEKNDSDDEIVFDEINTQSFHEEFESQPLLPDDVSPQIERIKKIELSSKNIPNKSSGLSDCDDFDILSSQKIATDIGTPSTPKVRKLSGSSTDCDDFDILPTQKIITDIDTLPTPKITNDIDILPTQKITIDDDDLTDCEDEFVNNELMESKKSPDVNFEDMATQVLGDGEIEAELNQNKDQTDGSNKGMSFEELPTQIITDNSKEENFEDMPTQIITEDVLDDGVEINQEVYSEEIISSPFKVPLPTPLKAKKASTLGLTKTSTPVEKKKVDASDPNYYENTQDLFNDLCSQRQDSPKGDLSKPTELGDDELVPCSVEDYEMGDRFRHIENELSPVKTPASGCKFSTPNGNRNENNKHIPKATTSSDVDVKLKTPKTLKIINADLPDSQEIKISVTLKHRSITESSSDTEPEDVSDQDSGNTFGKKKRNKKVNAKLDLTKRFEESIPSRILTRVRKPTYKIQNLDESAKKQNKSILKNSLFDSEDSIDAEIISENISRLKGKSDKKKDKDKNNSKKLSVETQKRPESRNDNKKTDKSVKDSNQAGGSRSSRSKSKKSDESKSKTEHNDDSKDEKNVRSTRSSRSKKDNKTRDSKSDKDKKKKEEDKSDSKSRSRTRNEESKEARSTRSSKSKDKKEKEPIVIDLSPEIVRRSRRQRNKEKTKEIKHENSTVYLSSDTSVDSPKNLKRPASNELEVPSPKRTRSLPTSKTSSVSTTPSVSVCSTPVRSEKHCVLFTAFSNEDVRSKLENLGATIVTDVLACTVLVTMQIKRTFKLLCAVGLGRPIVGPDWVQACADNSTLVDPWLYIIKDSAAEKRFRFSLEGTLRGARSFLRGYNVSSTPSVMPNAQEMKLIVECSGGTWREGGPSWVVVSSTGDRALWPALRRRGARVVSTEFILGGVLRQRPDVEATLFG</sequence>
<keyword evidence="2" id="KW-1185">Reference proteome</keyword>
<comment type="caution">
    <text evidence="1">The sequence shown here is derived from an EMBL/GenBank/DDBJ whole genome shotgun (WGS) entry which is preliminary data.</text>
</comment>
<accession>A0ACC0K6J9</accession>
<evidence type="ECO:0000313" key="2">
    <source>
        <dbReference type="Proteomes" id="UP001064048"/>
    </source>
</evidence>
<proteinExistence type="predicted"/>